<dbReference type="PIR" id="A87553">
    <property type="entry name" value="A87553"/>
</dbReference>
<sequence>MRDTGMASSTCADPDGPDRQSDRHRGLCLADPADQACDLERRTRGNRRAAERSRARRAGGGDGVVGGFERLGRYDGHAE</sequence>
<organism evidence="2 3">
    <name type="scientific">Caulobacter vibrioides (strain ATCC 19089 / CIP 103742 / CB 15)</name>
    <name type="common">Caulobacter crescentus</name>
    <dbReference type="NCBI Taxonomy" id="190650"/>
    <lineage>
        <taxon>Bacteria</taxon>
        <taxon>Pseudomonadati</taxon>
        <taxon>Pseudomonadota</taxon>
        <taxon>Alphaproteobacteria</taxon>
        <taxon>Caulobacterales</taxon>
        <taxon>Caulobacteraceae</taxon>
        <taxon>Caulobacter</taxon>
    </lineage>
</organism>
<feature type="compositionally biased region" description="Polar residues" evidence="1">
    <location>
        <begin position="1"/>
        <end position="11"/>
    </location>
</feature>
<dbReference type="KEGG" id="ccr:CC_2450"/>
<dbReference type="Proteomes" id="UP000001816">
    <property type="component" value="Chromosome"/>
</dbReference>
<feature type="compositionally biased region" description="Basic and acidic residues" evidence="1">
    <location>
        <begin position="70"/>
        <end position="79"/>
    </location>
</feature>
<dbReference type="AlphaFoldDB" id="Q9A5J7"/>
<proteinExistence type="predicted"/>
<dbReference type="EMBL" id="AE005673">
    <property type="protein sequence ID" value="AAK24421.1"/>
    <property type="molecule type" value="Genomic_DNA"/>
</dbReference>
<evidence type="ECO:0000313" key="3">
    <source>
        <dbReference type="Proteomes" id="UP000001816"/>
    </source>
</evidence>
<name>Q9A5J7_CAUVC</name>
<protein>
    <submittedName>
        <fullName evidence="2">Uncharacterized protein</fullName>
    </submittedName>
</protein>
<gene>
    <name evidence="2" type="ordered locus">CC_2450</name>
</gene>
<feature type="region of interest" description="Disordered" evidence="1">
    <location>
        <begin position="39"/>
        <end position="79"/>
    </location>
</feature>
<keyword evidence="3" id="KW-1185">Reference proteome</keyword>
<accession>Q9A5J7</accession>
<evidence type="ECO:0000313" key="2">
    <source>
        <dbReference type="EMBL" id="AAK24421.1"/>
    </source>
</evidence>
<feature type="compositionally biased region" description="Basic and acidic residues" evidence="1">
    <location>
        <begin position="39"/>
        <end position="53"/>
    </location>
</feature>
<dbReference type="EnsemblBacteria" id="AAK24421">
    <property type="protein sequence ID" value="AAK24421"/>
    <property type="gene ID" value="CC_2450"/>
</dbReference>
<evidence type="ECO:0000256" key="1">
    <source>
        <dbReference type="SAM" id="MobiDB-lite"/>
    </source>
</evidence>
<dbReference type="BioCyc" id="CAULO:CC2450-MONOMER"/>
<feature type="compositionally biased region" description="Basic and acidic residues" evidence="1">
    <location>
        <begin position="16"/>
        <end position="25"/>
    </location>
</feature>
<dbReference type="HOGENOM" id="CLU_2599588_0_0_5"/>
<reference evidence="2 3" key="1">
    <citation type="journal article" date="2001" name="Proc. Natl. Acad. Sci. U.S.A.">
        <title>Complete genome sequence of Caulobacter crescentus.</title>
        <authorList>
            <person name="Nierman W.C."/>
            <person name="Feldblyum T.V."/>
            <person name="Laub M.T."/>
            <person name="Paulsen I.T."/>
            <person name="Nelson K.E."/>
            <person name="Eisen J.A."/>
            <person name="Heidelberg J.F."/>
            <person name="Alley M.R."/>
            <person name="Ohta N."/>
            <person name="Maddock J.R."/>
            <person name="Potocka I."/>
            <person name="Nelson W.C."/>
            <person name="Newton A."/>
            <person name="Stephens C."/>
            <person name="Phadke N.D."/>
            <person name="Ely B."/>
            <person name="DeBoy R.T."/>
            <person name="Dodson R.J."/>
            <person name="Durkin A.S."/>
            <person name="Gwinn M.L."/>
            <person name="Haft D.H."/>
            <person name="Kolonay J.F."/>
            <person name="Smit J."/>
            <person name="Craven M.B."/>
            <person name="Khouri H."/>
            <person name="Shetty J."/>
            <person name="Berry K."/>
            <person name="Utterback T."/>
            <person name="Tran K."/>
            <person name="Wolf A."/>
            <person name="Vamathevan J."/>
            <person name="Ermolaeva M."/>
            <person name="White O."/>
            <person name="Salzberg S.L."/>
            <person name="Venter J.C."/>
            <person name="Shapiro L."/>
            <person name="Fraser C.M."/>
        </authorList>
    </citation>
    <scope>NUCLEOTIDE SEQUENCE [LARGE SCALE GENOMIC DNA]</scope>
    <source>
        <strain evidence="3">ATCC 19089 / CB15</strain>
    </source>
</reference>
<feature type="region of interest" description="Disordered" evidence="1">
    <location>
        <begin position="1"/>
        <end position="27"/>
    </location>
</feature>